<evidence type="ECO:0000313" key="2">
    <source>
        <dbReference type="EMBL" id="GER42476.1"/>
    </source>
</evidence>
<accession>A0A5A7QC33</accession>
<feature type="compositionally biased region" description="Polar residues" evidence="1">
    <location>
        <begin position="1"/>
        <end position="12"/>
    </location>
</feature>
<feature type="region of interest" description="Disordered" evidence="1">
    <location>
        <begin position="1"/>
        <end position="61"/>
    </location>
</feature>
<name>A0A5A7QC33_STRAF</name>
<dbReference type="Proteomes" id="UP000325081">
    <property type="component" value="Unassembled WGS sequence"/>
</dbReference>
<comment type="caution">
    <text evidence="2">The sequence shown here is derived from an EMBL/GenBank/DDBJ whole genome shotgun (WGS) entry which is preliminary data.</text>
</comment>
<feature type="region of interest" description="Disordered" evidence="1">
    <location>
        <begin position="108"/>
        <end position="140"/>
    </location>
</feature>
<evidence type="ECO:0000313" key="3">
    <source>
        <dbReference type="Proteomes" id="UP000325081"/>
    </source>
</evidence>
<evidence type="ECO:0000256" key="1">
    <source>
        <dbReference type="SAM" id="MobiDB-lite"/>
    </source>
</evidence>
<dbReference type="AlphaFoldDB" id="A0A5A7QC33"/>
<dbReference type="EMBL" id="BKCP01006360">
    <property type="protein sequence ID" value="GER42476.1"/>
    <property type="molecule type" value="Genomic_DNA"/>
</dbReference>
<dbReference type="GO" id="GO:0016853">
    <property type="term" value="F:isomerase activity"/>
    <property type="evidence" value="ECO:0007669"/>
    <property type="project" value="UniProtKB-KW"/>
</dbReference>
<feature type="compositionally biased region" description="Polar residues" evidence="1">
    <location>
        <begin position="19"/>
        <end position="31"/>
    </location>
</feature>
<organism evidence="2 3">
    <name type="scientific">Striga asiatica</name>
    <name type="common">Asiatic witchweed</name>
    <name type="synonym">Buchnera asiatica</name>
    <dbReference type="NCBI Taxonomy" id="4170"/>
    <lineage>
        <taxon>Eukaryota</taxon>
        <taxon>Viridiplantae</taxon>
        <taxon>Streptophyta</taxon>
        <taxon>Embryophyta</taxon>
        <taxon>Tracheophyta</taxon>
        <taxon>Spermatophyta</taxon>
        <taxon>Magnoliopsida</taxon>
        <taxon>eudicotyledons</taxon>
        <taxon>Gunneridae</taxon>
        <taxon>Pentapetalae</taxon>
        <taxon>asterids</taxon>
        <taxon>lamiids</taxon>
        <taxon>Lamiales</taxon>
        <taxon>Orobanchaceae</taxon>
        <taxon>Buchnereae</taxon>
        <taxon>Striga</taxon>
    </lineage>
</organism>
<proteinExistence type="predicted"/>
<reference evidence="3" key="1">
    <citation type="journal article" date="2019" name="Curr. Biol.">
        <title>Genome Sequence of Striga asiatica Provides Insight into the Evolution of Plant Parasitism.</title>
        <authorList>
            <person name="Yoshida S."/>
            <person name="Kim S."/>
            <person name="Wafula E.K."/>
            <person name="Tanskanen J."/>
            <person name="Kim Y.M."/>
            <person name="Honaas L."/>
            <person name="Yang Z."/>
            <person name="Spallek T."/>
            <person name="Conn C.E."/>
            <person name="Ichihashi Y."/>
            <person name="Cheong K."/>
            <person name="Cui S."/>
            <person name="Der J.P."/>
            <person name="Gundlach H."/>
            <person name="Jiao Y."/>
            <person name="Hori C."/>
            <person name="Ishida J.K."/>
            <person name="Kasahara H."/>
            <person name="Kiba T."/>
            <person name="Kim M.S."/>
            <person name="Koo N."/>
            <person name="Laohavisit A."/>
            <person name="Lee Y.H."/>
            <person name="Lumba S."/>
            <person name="McCourt P."/>
            <person name="Mortimer J.C."/>
            <person name="Mutuku J.M."/>
            <person name="Nomura T."/>
            <person name="Sasaki-Sekimoto Y."/>
            <person name="Seto Y."/>
            <person name="Wang Y."/>
            <person name="Wakatake T."/>
            <person name="Sakakibara H."/>
            <person name="Demura T."/>
            <person name="Yamaguchi S."/>
            <person name="Yoneyama K."/>
            <person name="Manabe R.I."/>
            <person name="Nelson D.C."/>
            <person name="Schulman A.H."/>
            <person name="Timko M.P."/>
            <person name="dePamphilis C.W."/>
            <person name="Choi D."/>
            <person name="Shirasu K."/>
        </authorList>
    </citation>
    <scope>NUCLEOTIDE SEQUENCE [LARGE SCALE GENOMIC DNA]</scope>
    <source>
        <strain evidence="3">cv. UVA1</strain>
    </source>
</reference>
<protein>
    <submittedName>
        <fullName evidence="2">L-rhamnose isomerase</fullName>
    </submittedName>
</protein>
<sequence>MEYQSPLNENTPESPPNMPQEQESSPVTQKEQQPKRRSFRDMVNNQKQHVELKYDDVGKDKEEDEDVFVDMSSSMPEIKIAKKFFEQIHKEWQNAVGVLRERGKRVFKGRGRALGKTNNDNKKTGAVNESGNQPGAGNKH</sequence>
<keyword evidence="3" id="KW-1185">Reference proteome</keyword>
<gene>
    <name evidence="2" type="ORF">STAS_19275</name>
</gene>
<feature type="compositionally biased region" description="Basic and acidic residues" evidence="1">
    <location>
        <begin position="48"/>
        <end position="61"/>
    </location>
</feature>
<feature type="compositionally biased region" description="Polar residues" evidence="1">
    <location>
        <begin position="127"/>
        <end position="140"/>
    </location>
</feature>
<keyword evidence="2" id="KW-0413">Isomerase</keyword>